<protein>
    <submittedName>
        <fullName evidence="2">ATP-binding protein</fullName>
    </submittedName>
</protein>
<dbReference type="RefSeq" id="WP_256422626.1">
    <property type="nucleotide sequence ID" value="NZ_JANHDI010000014.1"/>
</dbReference>
<dbReference type="PANTHER" id="PTHR34704">
    <property type="entry name" value="ATPASE"/>
    <property type="match status" value="1"/>
</dbReference>
<evidence type="ECO:0000259" key="1">
    <source>
        <dbReference type="Pfam" id="PF01637"/>
    </source>
</evidence>
<dbReference type="EMBL" id="JBHUDK010000008">
    <property type="protein sequence ID" value="MFD1599218.1"/>
    <property type="molecule type" value="Genomic_DNA"/>
</dbReference>
<evidence type="ECO:0000313" key="3">
    <source>
        <dbReference type="Proteomes" id="UP001597085"/>
    </source>
</evidence>
<proteinExistence type="predicted"/>
<dbReference type="GO" id="GO:0005524">
    <property type="term" value="F:ATP binding"/>
    <property type="evidence" value="ECO:0007669"/>
    <property type="project" value="UniProtKB-KW"/>
</dbReference>
<keyword evidence="2" id="KW-0067">ATP-binding</keyword>
<sequence length="124" mass="13888">MIDRDAELDWLGSHLAQDDRQLLVLYGRRRVGKTTLVTTALDAIDTQSVYYLCDQRGSTQNAEQFAAHCADRFDDVTPAVDGFVDAFQYLTNRVDDACVVALDEFRENVGDPIRTAEFVEPGGR</sequence>
<dbReference type="Pfam" id="PF01637">
    <property type="entry name" value="ATPase_2"/>
    <property type="match status" value="1"/>
</dbReference>
<reference evidence="2 3" key="1">
    <citation type="journal article" date="2019" name="Int. J. Syst. Evol. Microbiol.">
        <title>The Global Catalogue of Microorganisms (GCM) 10K type strain sequencing project: providing services to taxonomists for standard genome sequencing and annotation.</title>
        <authorList>
            <consortium name="The Broad Institute Genomics Platform"/>
            <consortium name="The Broad Institute Genome Sequencing Center for Infectious Disease"/>
            <person name="Wu L."/>
            <person name="Ma J."/>
        </authorList>
    </citation>
    <scope>NUCLEOTIDE SEQUENCE [LARGE SCALE GENOMIC DNA]</scope>
    <source>
        <strain evidence="2 3">CGMCC 1.12121</strain>
    </source>
</reference>
<dbReference type="Proteomes" id="UP001597085">
    <property type="component" value="Unassembled WGS sequence"/>
</dbReference>
<accession>A0ABD6CP67</accession>
<keyword evidence="2" id="KW-0547">Nucleotide-binding</keyword>
<gene>
    <name evidence="2" type="ORF">ACFSBX_09645</name>
</gene>
<dbReference type="InterPro" id="IPR011579">
    <property type="entry name" value="ATPase_dom"/>
</dbReference>
<name>A0ABD6CP67_9EURY</name>
<keyword evidence="3" id="KW-1185">Reference proteome</keyword>
<evidence type="ECO:0000313" key="2">
    <source>
        <dbReference type="EMBL" id="MFD1599218.1"/>
    </source>
</evidence>
<dbReference type="AlphaFoldDB" id="A0ABD6CP67"/>
<dbReference type="SUPFAM" id="SSF52540">
    <property type="entry name" value="P-loop containing nucleoside triphosphate hydrolases"/>
    <property type="match status" value="1"/>
</dbReference>
<dbReference type="PANTHER" id="PTHR34704:SF1">
    <property type="entry name" value="ATPASE"/>
    <property type="match status" value="1"/>
</dbReference>
<dbReference type="InterPro" id="IPR027417">
    <property type="entry name" value="P-loop_NTPase"/>
</dbReference>
<feature type="domain" description="ATPase" evidence="1">
    <location>
        <begin position="2"/>
        <end position="91"/>
    </location>
</feature>
<organism evidence="2 3">
    <name type="scientific">Halobellus rarus</name>
    <dbReference type="NCBI Taxonomy" id="1126237"/>
    <lineage>
        <taxon>Archaea</taxon>
        <taxon>Methanobacteriati</taxon>
        <taxon>Methanobacteriota</taxon>
        <taxon>Stenosarchaea group</taxon>
        <taxon>Halobacteria</taxon>
        <taxon>Halobacteriales</taxon>
        <taxon>Haloferacaceae</taxon>
        <taxon>Halobellus</taxon>
    </lineage>
</organism>
<dbReference type="Gene3D" id="3.40.50.300">
    <property type="entry name" value="P-loop containing nucleotide triphosphate hydrolases"/>
    <property type="match status" value="1"/>
</dbReference>
<comment type="caution">
    <text evidence="2">The sequence shown here is derived from an EMBL/GenBank/DDBJ whole genome shotgun (WGS) entry which is preliminary data.</text>
</comment>